<dbReference type="Proteomes" id="UP000655883">
    <property type="component" value="Segment"/>
</dbReference>
<reference evidence="1 2" key="1">
    <citation type="submission" date="2020-01" db="EMBL/GenBank/DDBJ databases">
        <title>Patterns of diversity and host range of bacteriophage communities associated with bean-nodulatin bacteria.</title>
        <authorList>
            <person name="Vann Cauwenberghe J."/>
            <person name="Santamaria R.I."/>
            <person name="Bustos P."/>
            <person name="Juarez S."/>
            <person name="Gonzalez V."/>
        </authorList>
    </citation>
    <scope>NUCLEOTIDE SEQUENCE [LARGE SCALE GENOMIC DNA]</scope>
    <source>
        <strain evidence="2">RHph</strain>
    </source>
</reference>
<name>A0A7S5R7R5_9CAUD</name>
<proteinExistence type="predicted"/>
<evidence type="ECO:0000313" key="2">
    <source>
        <dbReference type="Proteomes" id="UP000655883"/>
    </source>
</evidence>
<accession>A0A7S5R7R5</accession>
<gene>
    <name evidence="1" type="ORF">EVB97_104</name>
</gene>
<dbReference type="EMBL" id="MN988525">
    <property type="protein sequence ID" value="QIG72662.1"/>
    <property type="molecule type" value="Genomic_DNA"/>
</dbReference>
<keyword evidence="2" id="KW-1185">Reference proteome</keyword>
<organism evidence="1 2">
    <name type="scientific">Rhizobium phage RHph_Y65</name>
    <dbReference type="NCBI Taxonomy" id="2509785"/>
    <lineage>
        <taxon>Viruses</taxon>
        <taxon>Duplodnaviria</taxon>
        <taxon>Heunggongvirae</taxon>
        <taxon>Uroviricota</taxon>
        <taxon>Caudoviricetes</taxon>
        <taxon>Kleczkowskaviridae</taxon>
        <taxon>Cuauhnahuacvirus</taxon>
        <taxon>Cuauhnahuacvirus Y65</taxon>
    </lineage>
</organism>
<sequence length="77" mass="8855">MSTNLSTVYYAIKDPVTDTLQCGYTSLTNGLYSTPGKAQSYIDRKIRRSRYPSQSEEYKKWKIVPVKIVEVTEDEVN</sequence>
<evidence type="ECO:0000313" key="1">
    <source>
        <dbReference type="EMBL" id="QIG72662.1"/>
    </source>
</evidence>
<protein>
    <submittedName>
        <fullName evidence="1">Uncharacterized protein</fullName>
    </submittedName>
</protein>